<sequence>MSKKEYKLILFDLDDTLFDYSQSWEAGMRLTIRRHPLTAGLNEDDFYCKLKTYSDELWPDFTENRISLREYRHQRMEKATADFGRAAKPEEMDDFQNMFMSACFEVIAPVPVVEECLSKLAERCRLGIVTNGPEDMAYTKLERLGLSRLFPKETIVISEVVGYHKPDWRIFSAALRLFDAKPEETLFVGDNWEADVAGAIEAGMDAVWINPGKLQPATGHVPLAVVERLEQLADILT</sequence>
<dbReference type="STRING" id="1300222.I532_21430"/>
<keyword evidence="2" id="KW-1185">Reference proteome</keyword>
<gene>
    <name evidence="1" type="ORF">I532_21430</name>
</gene>
<evidence type="ECO:0008006" key="3">
    <source>
        <dbReference type="Google" id="ProtNLM"/>
    </source>
</evidence>
<dbReference type="Pfam" id="PF00702">
    <property type="entry name" value="Hydrolase"/>
    <property type="match status" value="1"/>
</dbReference>
<dbReference type="Gene3D" id="3.40.50.1000">
    <property type="entry name" value="HAD superfamily/HAD-like"/>
    <property type="match status" value="1"/>
</dbReference>
<accession>M8DBE5</accession>
<dbReference type="Gene3D" id="1.10.150.240">
    <property type="entry name" value="Putative phosphatase, domain 2"/>
    <property type="match status" value="1"/>
</dbReference>
<reference evidence="1 2" key="1">
    <citation type="submission" date="2013-03" db="EMBL/GenBank/DDBJ databases">
        <title>Assembly of a new bacterial strain Brevibacillus borstelensis AK1.</title>
        <authorList>
            <person name="Rajan I."/>
            <person name="PoliReddy D."/>
            <person name="Sugumar T."/>
            <person name="Rathinam K."/>
            <person name="Alqarawi S."/>
            <person name="Khalil A.B."/>
            <person name="Sivakumar N."/>
        </authorList>
    </citation>
    <scope>NUCLEOTIDE SEQUENCE [LARGE SCALE GENOMIC DNA]</scope>
    <source>
        <strain evidence="1 2">AK1</strain>
    </source>
</reference>
<dbReference type="InterPro" id="IPR036412">
    <property type="entry name" value="HAD-like_sf"/>
</dbReference>
<evidence type="ECO:0000313" key="2">
    <source>
        <dbReference type="Proteomes" id="UP000012081"/>
    </source>
</evidence>
<dbReference type="NCBIfam" id="TIGR01549">
    <property type="entry name" value="HAD-SF-IA-v1"/>
    <property type="match status" value="1"/>
</dbReference>
<dbReference type="PANTHER" id="PTHR47478:SF1">
    <property type="entry name" value="PYRIMIDINE 5'-NUCLEOTIDASE YJJG"/>
    <property type="match status" value="1"/>
</dbReference>
<organism evidence="1 2">
    <name type="scientific">Brevibacillus borstelensis AK1</name>
    <dbReference type="NCBI Taxonomy" id="1300222"/>
    <lineage>
        <taxon>Bacteria</taxon>
        <taxon>Bacillati</taxon>
        <taxon>Bacillota</taxon>
        <taxon>Bacilli</taxon>
        <taxon>Bacillales</taxon>
        <taxon>Paenibacillaceae</taxon>
        <taxon>Brevibacillus</taxon>
    </lineage>
</organism>
<dbReference type="InterPro" id="IPR023198">
    <property type="entry name" value="PGP-like_dom2"/>
</dbReference>
<protein>
    <recommendedName>
        <fullName evidence="3">Hydrolase</fullName>
    </recommendedName>
</protein>
<dbReference type="SUPFAM" id="SSF56784">
    <property type="entry name" value="HAD-like"/>
    <property type="match status" value="1"/>
</dbReference>
<comment type="caution">
    <text evidence="1">The sequence shown here is derived from an EMBL/GenBank/DDBJ whole genome shotgun (WGS) entry which is preliminary data.</text>
</comment>
<proteinExistence type="predicted"/>
<dbReference type="EMBL" id="APBN01000013">
    <property type="protein sequence ID" value="EMT50672.1"/>
    <property type="molecule type" value="Genomic_DNA"/>
</dbReference>
<dbReference type="InterPro" id="IPR006439">
    <property type="entry name" value="HAD-SF_hydro_IA"/>
</dbReference>
<dbReference type="SFLD" id="SFLDG01129">
    <property type="entry name" value="C1.5:_HAD__Beta-PGM__Phosphata"/>
    <property type="match status" value="1"/>
</dbReference>
<evidence type="ECO:0000313" key="1">
    <source>
        <dbReference type="EMBL" id="EMT50672.1"/>
    </source>
</evidence>
<dbReference type="SFLD" id="SFLDG01135">
    <property type="entry name" value="C1.5.6:_HAD__Beta-PGM__Phospha"/>
    <property type="match status" value="1"/>
</dbReference>
<dbReference type="OrthoDB" id="25198at2"/>
<dbReference type="PATRIC" id="fig|1300222.3.peg.4507"/>
<dbReference type="Proteomes" id="UP000012081">
    <property type="component" value="Unassembled WGS sequence"/>
</dbReference>
<dbReference type="InterPro" id="IPR023214">
    <property type="entry name" value="HAD_sf"/>
</dbReference>
<dbReference type="NCBIfam" id="TIGR01509">
    <property type="entry name" value="HAD-SF-IA-v3"/>
    <property type="match status" value="1"/>
</dbReference>
<dbReference type="InterPro" id="IPR052550">
    <property type="entry name" value="Pyrimidine_5'-ntase_YjjG"/>
</dbReference>
<dbReference type="AlphaFoldDB" id="M8DBE5"/>
<dbReference type="RefSeq" id="WP_003391109.1">
    <property type="nucleotide sequence ID" value="NZ_APBN01000013.1"/>
</dbReference>
<dbReference type="PANTHER" id="PTHR47478">
    <property type="match status" value="1"/>
</dbReference>
<name>M8DBE5_9BACL</name>
<dbReference type="SFLD" id="SFLDS00003">
    <property type="entry name" value="Haloacid_Dehalogenase"/>
    <property type="match status" value="1"/>
</dbReference>